<organism evidence="3 4">
    <name type="scientific">Luteimonas salinisoli</name>
    <dbReference type="NCBI Taxonomy" id="2752307"/>
    <lineage>
        <taxon>Bacteria</taxon>
        <taxon>Pseudomonadati</taxon>
        <taxon>Pseudomonadota</taxon>
        <taxon>Gammaproteobacteria</taxon>
        <taxon>Lysobacterales</taxon>
        <taxon>Lysobacteraceae</taxon>
        <taxon>Luteimonas</taxon>
    </lineage>
</organism>
<dbReference type="AlphaFoldDB" id="A0A853JFT5"/>
<dbReference type="InterPro" id="IPR036282">
    <property type="entry name" value="Glutathione-S-Trfase_C_sf"/>
</dbReference>
<dbReference type="EMBL" id="JACCKA010000073">
    <property type="protein sequence ID" value="NZA27328.1"/>
    <property type="molecule type" value="Genomic_DNA"/>
</dbReference>
<reference evidence="3 4" key="1">
    <citation type="submission" date="2020-07" db="EMBL/GenBank/DDBJ databases">
        <title>Luteimonas sp. SJ-92.</title>
        <authorList>
            <person name="Huang X.-X."/>
            <person name="Xu L."/>
            <person name="Sun J.-Q."/>
        </authorList>
    </citation>
    <scope>NUCLEOTIDE SEQUENCE [LARGE SCALE GENOMIC DNA]</scope>
    <source>
        <strain evidence="3 4">SJ-92</strain>
    </source>
</reference>
<accession>A0A853JFT5</accession>
<sequence length="213" mass="23662">MLTLYDYLPSQNGYKVRLLLSQLQTPHQTRLVSIFEGAGQAAEYRAINPTGAVPAIRLDDGSVLSESNAILAYLAEGTEYLPEGRFLRAKVAQWMSFEIDYVQSTIGSLRYWALTGKLERRPEELVAMKHAGARRALGVLDAHLAATPFLVDGAYSVADIAVFAYAHRAEEAGIELSRYPAFISWVKRIQSQPRFLSQVFPYSIDPYSSGELA</sequence>
<dbReference type="PANTHER" id="PTHR44051">
    <property type="entry name" value="GLUTATHIONE S-TRANSFERASE-RELATED"/>
    <property type="match status" value="1"/>
</dbReference>
<dbReference type="Pfam" id="PF13409">
    <property type="entry name" value="GST_N_2"/>
    <property type="match status" value="1"/>
</dbReference>
<dbReference type="Pfam" id="PF00043">
    <property type="entry name" value="GST_C"/>
    <property type="match status" value="1"/>
</dbReference>
<dbReference type="Gene3D" id="3.40.30.10">
    <property type="entry name" value="Glutaredoxin"/>
    <property type="match status" value="1"/>
</dbReference>
<evidence type="ECO:0000259" key="2">
    <source>
        <dbReference type="PROSITE" id="PS50405"/>
    </source>
</evidence>
<keyword evidence="4" id="KW-1185">Reference proteome</keyword>
<dbReference type="SFLD" id="SFLDG00358">
    <property type="entry name" value="Main_(cytGST)"/>
    <property type="match status" value="1"/>
</dbReference>
<dbReference type="Proteomes" id="UP000578091">
    <property type="component" value="Unassembled WGS sequence"/>
</dbReference>
<evidence type="ECO:0000313" key="4">
    <source>
        <dbReference type="Proteomes" id="UP000578091"/>
    </source>
</evidence>
<dbReference type="Gene3D" id="1.20.1050.10">
    <property type="match status" value="1"/>
</dbReference>
<dbReference type="InterPro" id="IPR004045">
    <property type="entry name" value="Glutathione_S-Trfase_N"/>
</dbReference>
<dbReference type="PANTHER" id="PTHR44051:SF8">
    <property type="entry name" value="GLUTATHIONE S-TRANSFERASE GSTA"/>
    <property type="match status" value="1"/>
</dbReference>
<dbReference type="SUPFAM" id="SSF47616">
    <property type="entry name" value="GST C-terminal domain-like"/>
    <property type="match status" value="1"/>
</dbReference>
<dbReference type="InterPro" id="IPR010987">
    <property type="entry name" value="Glutathione-S-Trfase_C-like"/>
</dbReference>
<feature type="domain" description="GST N-terminal" evidence="1">
    <location>
        <begin position="1"/>
        <end position="82"/>
    </location>
</feature>
<name>A0A853JFT5_9GAMM</name>
<comment type="caution">
    <text evidence="3">The sequence shown here is derived from an EMBL/GenBank/DDBJ whole genome shotgun (WGS) entry which is preliminary data.</text>
</comment>
<gene>
    <name evidence="3" type="ORF">H0E84_13130</name>
</gene>
<dbReference type="PROSITE" id="PS50404">
    <property type="entry name" value="GST_NTER"/>
    <property type="match status" value="1"/>
</dbReference>
<dbReference type="PROSITE" id="PS50405">
    <property type="entry name" value="GST_CTER"/>
    <property type="match status" value="1"/>
</dbReference>
<proteinExistence type="predicted"/>
<dbReference type="InterPro" id="IPR040079">
    <property type="entry name" value="Glutathione_S-Trfase"/>
</dbReference>
<dbReference type="SFLD" id="SFLDS00019">
    <property type="entry name" value="Glutathione_Transferase_(cytos"/>
    <property type="match status" value="1"/>
</dbReference>
<dbReference type="RefSeq" id="WP_180679094.1">
    <property type="nucleotide sequence ID" value="NZ_JACCKA010000073.1"/>
</dbReference>
<feature type="domain" description="GST C-terminal" evidence="2">
    <location>
        <begin position="84"/>
        <end position="213"/>
    </location>
</feature>
<dbReference type="GO" id="GO:0016740">
    <property type="term" value="F:transferase activity"/>
    <property type="evidence" value="ECO:0007669"/>
    <property type="project" value="UniProtKB-KW"/>
</dbReference>
<dbReference type="InterPro" id="IPR004046">
    <property type="entry name" value="GST_C"/>
</dbReference>
<dbReference type="CDD" id="cd03056">
    <property type="entry name" value="GST_N_4"/>
    <property type="match status" value="1"/>
</dbReference>
<dbReference type="InterPro" id="IPR036249">
    <property type="entry name" value="Thioredoxin-like_sf"/>
</dbReference>
<evidence type="ECO:0000313" key="3">
    <source>
        <dbReference type="EMBL" id="NZA27328.1"/>
    </source>
</evidence>
<dbReference type="SUPFAM" id="SSF52833">
    <property type="entry name" value="Thioredoxin-like"/>
    <property type="match status" value="1"/>
</dbReference>
<protein>
    <submittedName>
        <fullName evidence="3">Glutathione S-transferase family protein</fullName>
    </submittedName>
</protein>
<evidence type="ECO:0000259" key="1">
    <source>
        <dbReference type="PROSITE" id="PS50404"/>
    </source>
</evidence>
<keyword evidence="3" id="KW-0808">Transferase</keyword>